<comment type="similarity">
    <text evidence="1">Belongs to the disease resistance NB-LRR family.</text>
</comment>
<evidence type="ECO:0000256" key="4">
    <source>
        <dbReference type="ARBA" id="ARBA00022741"/>
    </source>
</evidence>
<gene>
    <name evidence="10" type="ORF">Zm00014a_016515</name>
</gene>
<dbReference type="PANTHER" id="PTHR23155:SF969">
    <property type="entry name" value="RX N-TERMINAL DOMAIN-CONTAINING PROTEIN"/>
    <property type="match status" value="1"/>
</dbReference>
<dbReference type="SUPFAM" id="SSF52058">
    <property type="entry name" value="L domain-like"/>
    <property type="match status" value="1"/>
</dbReference>
<dbReference type="Proteomes" id="UP000251960">
    <property type="component" value="Chromosome 8"/>
</dbReference>
<protein>
    <submittedName>
        <fullName evidence="10">Uncharacterized protein</fullName>
    </submittedName>
</protein>
<evidence type="ECO:0000256" key="6">
    <source>
        <dbReference type="ARBA" id="ARBA00023054"/>
    </source>
</evidence>
<dbReference type="InterPro" id="IPR055414">
    <property type="entry name" value="LRR_R13L4/SHOC2-like"/>
</dbReference>
<feature type="domain" description="Disease resistance R13L4/SHOC-2-like LRR" evidence="9">
    <location>
        <begin position="495"/>
        <end position="850"/>
    </location>
</feature>
<dbReference type="InterPro" id="IPR038005">
    <property type="entry name" value="RX-like_CC"/>
</dbReference>
<dbReference type="Pfam" id="PF23598">
    <property type="entry name" value="LRR_14"/>
    <property type="match status" value="1"/>
</dbReference>
<accession>A0A3L6DPL8</accession>
<dbReference type="InterPro" id="IPR032675">
    <property type="entry name" value="LRR_dom_sf"/>
</dbReference>
<dbReference type="GO" id="GO:0000166">
    <property type="term" value="F:nucleotide binding"/>
    <property type="evidence" value="ECO:0007669"/>
    <property type="project" value="UniProtKB-KW"/>
</dbReference>
<keyword evidence="3" id="KW-0677">Repeat</keyword>
<evidence type="ECO:0000256" key="2">
    <source>
        <dbReference type="ARBA" id="ARBA00022614"/>
    </source>
</evidence>
<keyword evidence="5" id="KW-0611">Plant defense</keyword>
<dbReference type="Gene3D" id="1.20.5.4130">
    <property type="match status" value="1"/>
</dbReference>
<evidence type="ECO:0000313" key="10">
    <source>
        <dbReference type="EMBL" id="PWZ10023.1"/>
    </source>
</evidence>
<evidence type="ECO:0000259" key="7">
    <source>
        <dbReference type="Pfam" id="PF18052"/>
    </source>
</evidence>
<dbReference type="AlphaFoldDB" id="A0A3L6DPL8"/>
<dbReference type="Gene3D" id="3.80.10.10">
    <property type="entry name" value="Ribonuclease Inhibitor"/>
    <property type="match status" value="1"/>
</dbReference>
<evidence type="ECO:0000256" key="5">
    <source>
        <dbReference type="ARBA" id="ARBA00022821"/>
    </source>
</evidence>
<proteinExistence type="inferred from homology"/>
<evidence type="ECO:0000259" key="8">
    <source>
        <dbReference type="Pfam" id="PF23559"/>
    </source>
</evidence>
<reference evidence="10" key="1">
    <citation type="journal article" date="2018" name="Nat. Genet.">
        <title>Extensive intraspecific gene order and gene structural variations between Mo17 and other maize genomes.</title>
        <authorList>
            <person name="Sun S."/>
            <person name="Zhou Y."/>
            <person name="Chen J."/>
            <person name="Shi J."/>
            <person name="Zhao H."/>
            <person name="Zhao H."/>
            <person name="Song W."/>
            <person name="Zhang M."/>
            <person name="Cui Y."/>
            <person name="Dong X."/>
            <person name="Liu H."/>
            <person name="Ma X."/>
            <person name="Jiao Y."/>
            <person name="Wang B."/>
            <person name="Wei X."/>
            <person name="Stein J.C."/>
            <person name="Glaubitz J.C."/>
            <person name="Lu F."/>
            <person name="Yu G."/>
            <person name="Liang C."/>
            <person name="Fengler K."/>
            <person name="Li B."/>
            <person name="Rafalski A."/>
            <person name="Schnable P.S."/>
            <person name="Ware D.H."/>
            <person name="Buckler E.S."/>
            <person name="Lai J."/>
        </authorList>
    </citation>
    <scope>NUCLEOTIDE SEQUENCE [LARGE SCALE GENOMIC DNA]</scope>
    <source>
        <tissue evidence="10">Seedling</tissue>
    </source>
</reference>
<feature type="domain" description="Disease resistance N-terminal" evidence="7">
    <location>
        <begin position="8"/>
        <end position="90"/>
    </location>
</feature>
<dbReference type="EMBL" id="NCVQ01000009">
    <property type="protein sequence ID" value="PWZ10023.1"/>
    <property type="molecule type" value="Genomic_DNA"/>
</dbReference>
<dbReference type="InterPro" id="IPR041118">
    <property type="entry name" value="Rx_N"/>
</dbReference>
<dbReference type="PANTHER" id="PTHR23155">
    <property type="entry name" value="DISEASE RESISTANCE PROTEIN RP"/>
    <property type="match status" value="1"/>
</dbReference>
<feature type="domain" description="Disease resistance protein winged helix" evidence="8">
    <location>
        <begin position="331"/>
        <end position="405"/>
    </location>
</feature>
<keyword evidence="4" id="KW-0547">Nucleotide-binding</keyword>
<dbReference type="Pfam" id="PF23559">
    <property type="entry name" value="WHD_DRP"/>
    <property type="match status" value="1"/>
</dbReference>
<keyword evidence="2" id="KW-0433">Leucine-rich repeat</keyword>
<comment type="caution">
    <text evidence="10">The sequence shown here is derived from an EMBL/GenBank/DDBJ whole genome shotgun (WGS) entry which is preliminary data.</text>
</comment>
<evidence type="ECO:0000259" key="9">
    <source>
        <dbReference type="Pfam" id="PF23598"/>
    </source>
</evidence>
<organism evidence="10">
    <name type="scientific">Zea mays</name>
    <name type="common">Maize</name>
    <dbReference type="NCBI Taxonomy" id="4577"/>
    <lineage>
        <taxon>Eukaryota</taxon>
        <taxon>Viridiplantae</taxon>
        <taxon>Streptophyta</taxon>
        <taxon>Embryophyta</taxon>
        <taxon>Tracheophyta</taxon>
        <taxon>Spermatophyta</taxon>
        <taxon>Magnoliopsida</taxon>
        <taxon>Liliopsida</taxon>
        <taxon>Poales</taxon>
        <taxon>Poaceae</taxon>
        <taxon>PACMAD clade</taxon>
        <taxon>Panicoideae</taxon>
        <taxon>Andropogonodae</taxon>
        <taxon>Andropogoneae</taxon>
        <taxon>Tripsacinae</taxon>
        <taxon>Zea</taxon>
    </lineage>
</organism>
<evidence type="ECO:0000256" key="3">
    <source>
        <dbReference type="ARBA" id="ARBA00022737"/>
    </source>
</evidence>
<evidence type="ECO:0000256" key="1">
    <source>
        <dbReference type="ARBA" id="ARBA00008894"/>
    </source>
</evidence>
<keyword evidence="6" id="KW-0175">Coiled coil</keyword>
<dbReference type="ExpressionAtlas" id="A0A3L6DPL8">
    <property type="expression patterns" value="baseline and differential"/>
</dbReference>
<dbReference type="CDD" id="cd14798">
    <property type="entry name" value="RX-CC_like"/>
    <property type="match status" value="1"/>
</dbReference>
<dbReference type="GO" id="GO:0006952">
    <property type="term" value="P:defense response"/>
    <property type="evidence" value="ECO:0007669"/>
    <property type="project" value="UniProtKB-KW"/>
</dbReference>
<dbReference type="InterPro" id="IPR044974">
    <property type="entry name" value="Disease_R_plants"/>
</dbReference>
<sequence length="908" mass="101537">MAALTQSAIDVVLGQLSKVVKDEVQLIGGVHRDMKFIKDEMDSMNGFLTHLNKMESEHDDQVRAWMKQVRETAYVAEDCVERYVRDMERLGVSQGGCAAYAAMALLALSKPKTFWELHQLGKQITELRTRVHEVGERRVRYDVKVPDKRNRRLVRNEAASGQDEERRECFVRSLEEELQQEDKRRARDQGPDPLGRPSLVLRAHAKMGGLLALPLRLGGGGGDTIAQLPGLVSSESARVRRILKRCCPPRPDHPRPTLTDAEAEKFRCTKKMFVCALYVYPYLTNAELKQLKVGVEAPGVEAQEARNQVMVFCYSMLSTQQKSCLQYLTAFKHETEISRTSMVRRWVAEGLVGKEPGEGSTATLQEAGERCFRELRLRGFIRPARWGDNGTVKSCVMDGPVQDFVDGITRSENFLSDLPAHLQRQLEIRSIVRYGRPSMSAPAAAPAPLRSVLLSSCCGGGVTRTSRYDDEQDYAASTATLLKHRMDALVDFVKELPKLYRLNVLDLGGCKGLRRRHLVAFTELECLRYLSLRDTDVPGLVPDRHMNRFEQLETLDIRGTRIPPRDTKRIYLPKLKHLLAGRFTMASAEKEMLVTVDVPDRIGSMRGMETLSRVRVSVDGAELERVAKLRQLRKLGVVVHANTATAAVLGRVLYMLAGSLRSLSVWVVDANADAVARTRTRTRIAATSTQQGSGGEGILHISSLHEIARSLALENLHIKGKVSLPSWIGTAPKLTNVTLSDTEMDGGDALRRLATVVNLCCLKLSRNAFTEQALHFKDVQFQALRFLVVEGDAFTRLAFSAGDAAPKLERIVWSIGGTRAAQKNEELIVGIQHLPSLKRIELRASFREHNLLEWMRQQRQTTTSSAAKYRIYYVSSSTDRRNQTIAEVPKAATDTTLTLPAAVIHQLT</sequence>
<dbReference type="Pfam" id="PF18052">
    <property type="entry name" value="Rx_N"/>
    <property type="match status" value="1"/>
</dbReference>
<dbReference type="InterPro" id="IPR058922">
    <property type="entry name" value="WHD_DRP"/>
</dbReference>
<name>A0A3L6DPL8_MAIZE</name>